<evidence type="ECO:0000259" key="1">
    <source>
        <dbReference type="PROSITE" id="PS50930"/>
    </source>
</evidence>
<name>A0A3E3HZ57_9FIRM</name>
<dbReference type="SMART" id="SM00850">
    <property type="entry name" value="LytTR"/>
    <property type="match status" value="1"/>
</dbReference>
<dbReference type="GeneID" id="97989275"/>
<dbReference type="Proteomes" id="UP000260812">
    <property type="component" value="Unassembled WGS sequence"/>
</dbReference>
<protein>
    <submittedName>
        <fullName evidence="2">LytTR family transcriptional regulator</fullName>
    </submittedName>
</protein>
<sequence length="146" mass="17340">MRVTVEQIGREKEEQVLIQCHEVTESIREIERFVKLRQEKLEGYDADRMYCIPLSDVYYAEAVDNRLYIYTEKNVYELKMKLYTFEENYCSGEFFRCSRTAVVNLMRVSYLRPGLNGRLSARLTNGEDIIISRKYVNALKARLQNE</sequence>
<proteinExistence type="predicted"/>
<dbReference type="PANTHER" id="PTHR37299:SF4">
    <property type="entry name" value="TRANSCRIPTIONAL REGULATOR"/>
    <property type="match status" value="1"/>
</dbReference>
<dbReference type="PROSITE" id="PS50930">
    <property type="entry name" value="HTH_LYTTR"/>
    <property type="match status" value="1"/>
</dbReference>
<reference evidence="2" key="1">
    <citation type="submission" date="2018-08" db="EMBL/GenBank/DDBJ databases">
        <title>A genome reference for cultivated species of the human gut microbiota.</title>
        <authorList>
            <person name="Zou Y."/>
            <person name="Xue W."/>
            <person name="Luo G."/>
        </authorList>
    </citation>
    <scope>NUCLEOTIDE SEQUENCE [LARGE SCALE GENOMIC DNA]</scope>
    <source>
        <strain evidence="2">TF05-5AC</strain>
    </source>
</reference>
<dbReference type="InterPro" id="IPR007492">
    <property type="entry name" value="LytTR_DNA-bd_dom"/>
</dbReference>
<dbReference type="AlphaFoldDB" id="A0A3E3HZ57"/>
<dbReference type="GO" id="GO:0003677">
    <property type="term" value="F:DNA binding"/>
    <property type="evidence" value="ECO:0007669"/>
    <property type="project" value="InterPro"/>
</dbReference>
<feature type="domain" description="HTH LytTR-type" evidence="1">
    <location>
        <begin position="41"/>
        <end position="145"/>
    </location>
</feature>
<dbReference type="GO" id="GO:0000156">
    <property type="term" value="F:phosphorelay response regulator activity"/>
    <property type="evidence" value="ECO:0007669"/>
    <property type="project" value="InterPro"/>
</dbReference>
<comment type="caution">
    <text evidence="2">The sequence shown here is derived from an EMBL/GenBank/DDBJ whole genome shotgun (WGS) entry which is preliminary data.</text>
</comment>
<dbReference type="Pfam" id="PF04397">
    <property type="entry name" value="LytTR"/>
    <property type="match status" value="1"/>
</dbReference>
<evidence type="ECO:0000313" key="3">
    <source>
        <dbReference type="Proteomes" id="UP000260812"/>
    </source>
</evidence>
<gene>
    <name evidence="2" type="ORF">DXC51_21010</name>
</gene>
<accession>A0A3E3HZ57</accession>
<evidence type="ECO:0000313" key="2">
    <source>
        <dbReference type="EMBL" id="RGE57089.1"/>
    </source>
</evidence>
<dbReference type="InterPro" id="IPR046947">
    <property type="entry name" value="LytR-like"/>
</dbReference>
<dbReference type="EMBL" id="QVLV01000018">
    <property type="protein sequence ID" value="RGE57089.1"/>
    <property type="molecule type" value="Genomic_DNA"/>
</dbReference>
<keyword evidence="3" id="KW-1185">Reference proteome</keyword>
<dbReference type="Gene3D" id="2.40.50.1020">
    <property type="entry name" value="LytTr DNA-binding domain"/>
    <property type="match status" value="1"/>
</dbReference>
<organism evidence="2 3">
    <name type="scientific">Eisenbergiella massiliensis</name>
    <dbReference type="NCBI Taxonomy" id="1720294"/>
    <lineage>
        <taxon>Bacteria</taxon>
        <taxon>Bacillati</taxon>
        <taxon>Bacillota</taxon>
        <taxon>Clostridia</taxon>
        <taxon>Lachnospirales</taxon>
        <taxon>Lachnospiraceae</taxon>
        <taxon>Eisenbergiella</taxon>
    </lineage>
</organism>
<dbReference type="PANTHER" id="PTHR37299">
    <property type="entry name" value="TRANSCRIPTIONAL REGULATOR-RELATED"/>
    <property type="match status" value="1"/>
</dbReference>
<dbReference type="RefSeq" id="WP_102289661.1">
    <property type="nucleotide sequence ID" value="NZ_QVLV01000018.1"/>
</dbReference>